<feature type="region of interest" description="Disordered" evidence="1">
    <location>
        <begin position="356"/>
        <end position="377"/>
    </location>
</feature>
<name>A0ABZ2KJU8_9BACT</name>
<dbReference type="Proteomes" id="UP001379533">
    <property type="component" value="Chromosome"/>
</dbReference>
<evidence type="ECO:0000256" key="1">
    <source>
        <dbReference type="SAM" id="MobiDB-lite"/>
    </source>
</evidence>
<accession>A0ABZ2KJU8</accession>
<evidence type="ECO:0000313" key="2">
    <source>
        <dbReference type="EMBL" id="WXA97855.1"/>
    </source>
</evidence>
<organism evidence="2 3">
    <name type="scientific">Pendulispora brunnea</name>
    <dbReference type="NCBI Taxonomy" id="2905690"/>
    <lineage>
        <taxon>Bacteria</taxon>
        <taxon>Pseudomonadati</taxon>
        <taxon>Myxococcota</taxon>
        <taxon>Myxococcia</taxon>
        <taxon>Myxococcales</taxon>
        <taxon>Sorangiineae</taxon>
        <taxon>Pendulisporaceae</taxon>
        <taxon>Pendulispora</taxon>
    </lineage>
</organism>
<feature type="compositionally biased region" description="Gly residues" evidence="1">
    <location>
        <begin position="365"/>
        <end position="374"/>
    </location>
</feature>
<gene>
    <name evidence="2" type="ORF">LZC95_13560</name>
</gene>
<reference evidence="2 3" key="1">
    <citation type="submission" date="2021-12" db="EMBL/GenBank/DDBJ databases">
        <title>Discovery of the Pendulisporaceae a myxobacterial family with distinct sporulation behavior and unique specialized metabolism.</title>
        <authorList>
            <person name="Garcia R."/>
            <person name="Popoff A."/>
            <person name="Bader C.D."/>
            <person name="Loehr J."/>
            <person name="Walesch S."/>
            <person name="Walt C."/>
            <person name="Boldt J."/>
            <person name="Bunk B."/>
            <person name="Haeckl F.J.F.P.J."/>
            <person name="Gunesch A.P."/>
            <person name="Birkelbach J."/>
            <person name="Nuebel U."/>
            <person name="Pietschmann T."/>
            <person name="Bach T."/>
            <person name="Mueller R."/>
        </authorList>
    </citation>
    <scope>NUCLEOTIDE SEQUENCE [LARGE SCALE GENOMIC DNA]</scope>
    <source>
        <strain evidence="2 3">MSr12523</strain>
    </source>
</reference>
<dbReference type="PROSITE" id="PS51257">
    <property type="entry name" value="PROKAR_LIPOPROTEIN"/>
    <property type="match status" value="1"/>
</dbReference>
<dbReference type="RefSeq" id="WP_394848474.1">
    <property type="nucleotide sequence ID" value="NZ_CP089982.1"/>
</dbReference>
<protein>
    <recommendedName>
        <fullName evidence="4">DUF1565 domain-containing protein</fullName>
    </recommendedName>
</protein>
<feature type="region of interest" description="Disordered" evidence="1">
    <location>
        <begin position="26"/>
        <end position="48"/>
    </location>
</feature>
<evidence type="ECO:0000313" key="3">
    <source>
        <dbReference type="Proteomes" id="UP001379533"/>
    </source>
</evidence>
<proteinExistence type="predicted"/>
<sequence>MRQVAFLTSFSVAWFLAYGCGNSDSERGAAPPDGGIDTPDGNPGPVTENCPAAFPADDPRGISERCGLFVSAGAAANAGDGTMARPYGSLQKAIYAAQDTGRRVYVCSGKYDEPIVLTGKVSLFGYFDCAGGHWKVTQERAKIVPRTSPAVRAVLAENVYLDGFEIVAADAWEPGGSSIGLLVTDSTGLSIVNTKIHAGVGGNGADGKEGPTLRPAANMDGTGAPSTEDCCLYDVNGTCTGRKTSCETTHSSRPGGVGGCVDDNGRTYSTPSGGISGGSAWFVFDALSGWRRTDGWVEDGRPFGGGTEACASGGLANTNANGRAGHPGDPGLSGFSGRDFGGILLMPNSVYVTSDGSPGMDGHPGQAGGGGGGHNATSSGLTPKPGIIAMGPPGSGGGAGGCPGVAGTPGQGGGASLAIVSLNSPFQLRNVAIETSSGGAGGRGTFGSAPTAGGQAGPALPLSGDALRGFAGGAGGLAGASGSGGGGPSIGVLYRGLPPILHDTVIKVGSGGNGVPEERGRTIIPASQPGLAAPSHEY</sequence>
<dbReference type="SUPFAM" id="SSF51126">
    <property type="entry name" value="Pectin lyase-like"/>
    <property type="match status" value="1"/>
</dbReference>
<dbReference type="InterPro" id="IPR012334">
    <property type="entry name" value="Pectin_lyas_fold"/>
</dbReference>
<evidence type="ECO:0008006" key="4">
    <source>
        <dbReference type="Google" id="ProtNLM"/>
    </source>
</evidence>
<dbReference type="InterPro" id="IPR011050">
    <property type="entry name" value="Pectin_lyase_fold/virulence"/>
</dbReference>
<keyword evidence="3" id="KW-1185">Reference proteome</keyword>
<dbReference type="Gene3D" id="2.160.20.10">
    <property type="entry name" value="Single-stranded right-handed beta-helix, Pectin lyase-like"/>
    <property type="match status" value="1"/>
</dbReference>
<dbReference type="EMBL" id="CP089982">
    <property type="protein sequence ID" value="WXA97855.1"/>
    <property type="molecule type" value="Genomic_DNA"/>
</dbReference>